<dbReference type="InterPro" id="IPR004114">
    <property type="entry name" value="THUMP_dom"/>
</dbReference>
<evidence type="ECO:0000256" key="4">
    <source>
        <dbReference type="ARBA" id="ARBA00022884"/>
    </source>
</evidence>
<feature type="domain" description="THUMP" evidence="9">
    <location>
        <begin position="49"/>
        <end position="175"/>
    </location>
</feature>
<dbReference type="eggNOG" id="arCOG01015">
    <property type="taxonomic scope" value="Archaea"/>
</dbReference>
<dbReference type="Gene3D" id="3.30.70.3190">
    <property type="match status" value="1"/>
</dbReference>
<dbReference type="NCBIfam" id="TIGR01213">
    <property type="entry name" value="pseudo_Pus10arc"/>
    <property type="match status" value="1"/>
</dbReference>
<dbReference type="InterPro" id="IPR048741">
    <property type="entry name" value="Pus10-like_C"/>
</dbReference>
<feature type="active site" description="Nucleophile" evidence="8">
    <location>
        <position position="226"/>
    </location>
</feature>
<dbReference type="GO" id="GO:0000049">
    <property type="term" value="F:tRNA binding"/>
    <property type="evidence" value="ECO:0007669"/>
    <property type="project" value="InterPro"/>
</dbReference>
<keyword evidence="11" id="KW-1185">Reference proteome</keyword>
<keyword evidence="5 8" id="KW-0413">Isomerase</keyword>
<evidence type="ECO:0000256" key="3">
    <source>
        <dbReference type="ARBA" id="ARBA00022694"/>
    </source>
</evidence>
<dbReference type="InterPro" id="IPR039894">
    <property type="entry name" value="Pus10-like"/>
</dbReference>
<evidence type="ECO:0000256" key="7">
    <source>
        <dbReference type="ARBA" id="ARBA00058132"/>
    </source>
</evidence>
<dbReference type="Gene3D" id="3.30.70.2510">
    <property type="match status" value="1"/>
</dbReference>
<evidence type="ECO:0000313" key="10">
    <source>
        <dbReference type="EMBL" id="BAA30059.1"/>
    </source>
</evidence>
<protein>
    <recommendedName>
        <fullName evidence="8">tRNA pseudouridine synthase Pus10</fullName>
        <ecNumber evidence="8">5.4.99.25</ecNumber>
    </recommendedName>
    <alternativeName>
        <fullName evidence="8">tRNA pseudouridine 54/55 synthase</fullName>
        <shortName evidence="8">Psi54/55 synthase</shortName>
    </alternativeName>
</protein>
<gene>
    <name evidence="8" type="primary">pus10</name>
    <name evidence="10" type="ordered locus">PH0962</name>
</gene>
<dbReference type="Proteomes" id="UP000000752">
    <property type="component" value="Chromosome"/>
</dbReference>
<evidence type="ECO:0000256" key="6">
    <source>
        <dbReference type="ARBA" id="ARBA00050950"/>
    </source>
</evidence>
<dbReference type="STRING" id="70601.gene:9377917"/>
<dbReference type="PROSITE" id="PS51165">
    <property type="entry name" value="THUMP"/>
    <property type="match status" value="1"/>
</dbReference>
<feature type="binding site" evidence="8">
    <location>
        <position position="290"/>
    </location>
    <ligand>
        <name>substrate</name>
    </ligand>
</feature>
<dbReference type="PANTHER" id="PTHR21568">
    <property type="entry name" value="TRNA PSEUDOURIDINE SYNTHASE PUS10"/>
    <property type="match status" value="1"/>
</dbReference>
<dbReference type="PANTHER" id="PTHR21568:SF0">
    <property type="entry name" value="TRNA PSEUDOURIDINE SYNTHASE PUS10"/>
    <property type="match status" value="1"/>
</dbReference>
<dbReference type="KEGG" id="pho:PH0962"/>
<evidence type="ECO:0000259" key="9">
    <source>
        <dbReference type="PROSITE" id="PS51165"/>
    </source>
</evidence>
<evidence type="ECO:0000313" key="11">
    <source>
        <dbReference type="Proteomes" id="UP000000752"/>
    </source>
</evidence>
<organism evidence="10 11">
    <name type="scientific">Pyrococcus horikoshii (strain ATCC 700860 / DSM 12428 / JCM 9974 / NBRC 100139 / OT-3)</name>
    <dbReference type="NCBI Taxonomy" id="70601"/>
    <lineage>
        <taxon>Archaea</taxon>
        <taxon>Methanobacteriati</taxon>
        <taxon>Methanobacteriota</taxon>
        <taxon>Thermococci</taxon>
        <taxon>Thermococcales</taxon>
        <taxon>Thermococcaceae</taxon>
        <taxon>Pyrococcus</taxon>
    </lineage>
</organism>
<evidence type="ECO:0000256" key="8">
    <source>
        <dbReference type="HAMAP-Rule" id="MF_01893"/>
    </source>
</evidence>
<dbReference type="InterPro" id="IPR005912">
    <property type="entry name" value="Pus10"/>
</dbReference>
<dbReference type="DNASU" id="1443288"/>
<dbReference type="GO" id="GO:0160148">
    <property type="term" value="F:tRNA pseudouridine(55) synthase activity"/>
    <property type="evidence" value="ECO:0007669"/>
    <property type="project" value="UniProtKB-EC"/>
</dbReference>
<sequence>MHPMNILLKLPLKIPLMIIEKAREILEKHPLCNHCLGRMFAKLGKGTNEERGKAIRLILSMELNREVKEPENCELCQGIFRRMNELLDLVRNAVEDYEFQTFQIGSRFPKDILEKEKKIWEEFGITTGEPINREFNRELGKLFAKVTGKIPNRERPDIVIIVEPFSSKVELQVNPIYVAGRYRKLVRGIPQTPAPGFEESIATIICRVFKKNFRGKCIFKGAGREDVDVRTLGRGRPFVVEIKKPRKRKVDLKLIEEEINSSGKVEVLELKFITPEESEKILTARHKKIYEALVYVKDGVSAEEVEKVVKSLKGSEIKQRTPRRVLNSRADIVRVRRVYNVSGEYIDEHHFKLKLVTDGGLYIKELISGDKGRTKPSVSEILGKEAWCEILDVLDVLDGDENVEGDS</sequence>
<dbReference type="PIR" id="E71087">
    <property type="entry name" value="E71087"/>
</dbReference>
<dbReference type="EMBL" id="BA000001">
    <property type="protein sequence ID" value="BAA30059.1"/>
    <property type="molecule type" value="Genomic_DNA"/>
</dbReference>
<feature type="binding site" evidence="8">
    <location>
        <position position="362"/>
    </location>
    <ligand>
        <name>substrate</name>
    </ligand>
</feature>
<accession>O73996</accession>
<dbReference type="Pfam" id="PF21238">
    <property type="entry name" value="Pus10_C"/>
    <property type="match status" value="1"/>
</dbReference>
<dbReference type="HAMAP" id="MF_01893">
    <property type="entry name" value="Pus10_arch"/>
    <property type="match status" value="1"/>
</dbReference>
<dbReference type="SMART" id="SM00981">
    <property type="entry name" value="THUMP"/>
    <property type="match status" value="1"/>
</dbReference>
<comment type="similarity">
    <text evidence="2 8">Belongs to the pseudouridine synthase Pus10 family.</text>
</comment>
<dbReference type="GO" id="GO:0031119">
    <property type="term" value="P:tRNA pseudouridine synthesis"/>
    <property type="evidence" value="ECO:0007669"/>
    <property type="project" value="UniProtKB-UniRule"/>
</dbReference>
<keyword evidence="4 8" id="KW-0694">RNA-binding</keyword>
<reference evidence="10 11" key="1">
    <citation type="journal article" date="1998" name="DNA Res.">
        <title>Complete sequence and gene organization of the genome of a hyper-thermophilic archaebacterium, Pyrococcus horikoshii OT3.</title>
        <authorList>
            <person name="Kawarabayasi Y."/>
            <person name="Sawada M."/>
            <person name="Horikawa H."/>
            <person name="Haikawa Y."/>
            <person name="Hino Y."/>
            <person name="Yamamoto S."/>
            <person name="Sekine M."/>
            <person name="Baba S."/>
            <person name="Kosugi H."/>
            <person name="Hosoyama A."/>
            <person name="Nagai Y."/>
            <person name="Sakai M."/>
            <person name="Ogura K."/>
            <person name="Otuka R."/>
            <person name="Nakazawa H."/>
            <person name="Takamiya M."/>
            <person name="Ohfuku Y."/>
            <person name="Funahashi T."/>
            <person name="Tanaka T."/>
            <person name="Kudoh Y."/>
            <person name="Yamazaki J."/>
            <person name="Kushida N."/>
            <person name="Oguchi A."/>
            <person name="Aoki K."/>
            <person name="Nakamura Y."/>
            <person name="Robb T.F."/>
            <person name="Horikoshi K."/>
            <person name="Masuchi Y."/>
            <person name="Shizuya H."/>
            <person name="Kikuchi H."/>
        </authorList>
    </citation>
    <scope>NUCLEOTIDE SEQUENCE [LARGE SCALE GENOMIC DNA]</scope>
    <source>
        <strain evidence="11">ATCC 700860 / DSM 12428 / JCM 9974 / NBRC 100139 / OT-3</strain>
    </source>
</reference>
<comment type="function">
    <text evidence="7 8">Responsible for synthesis of pseudouridine from uracil-54 and uracil-55 in the psi GC loop of transfer RNAs.</text>
</comment>
<comment type="catalytic activity">
    <reaction evidence="1 8">
        <text>uridine(55) in tRNA = pseudouridine(55) in tRNA</text>
        <dbReference type="Rhea" id="RHEA:42532"/>
        <dbReference type="Rhea" id="RHEA-COMP:10101"/>
        <dbReference type="Rhea" id="RHEA-COMP:10102"/>
        <dbReference type="ChEBI" id="CHEBI:65314"/>
        <dbReference type="ChEBI" id="CHEBI:65315"/>
        <dbReference type="EC" id="5.4.99.25"/>
    </reaction>
</comment>
<evidence type="ECO:0000256" key="1">
    <source>
        <dbReference type="ARBA" id="ARBA00000385"/>
    </source>
</evidence>
<evidence type="ECO:0000256" key="5">
    <source>
        <dbReference type="ARBA" id="ARBA00023235"/>
    </source>
</evidence>
<dbReference type="Pfam" id="PF22023">
    <property type="entry name" value="Pus10_THUMP_arc"/>
    <property type="match status" value="1"/>
</dbReference>
<evidence type="ECO:0000256" key="2">
    <source>
        <dbReference type="ARBA" id="ARBA00009652"/>
    </source>
</evidence>
<dbReference type="EnsemblBacteria" id="BAA30059">
    <property type="protein sequence ID" value="BAA30059"/>
    <property type="gene ID" value="BAA30059"/>
</dbReference>
<dbReference type="FunFam" id="3.30.70.3190:FF:000001">
    <property type="entry name" value="tRNA pseudouridine synthase Pus10"/>
    <property type="match status" value="1"/>
</dbReference>
<keyword evidence="3 8" id="KW-0819">tRNA processing</keyword>
<dbReference type="EC" id="5.4.99.25" evidence="8"/>
<dbReference type="AlphaFoldDB" id="O73996"/>
<dbReference type="FunFam" id="3.30.70.2510:FF:000001">
    <property type="entry name" value="tRNA pseudouridine synthase Pus10"/>
    <property type="match status" value="1"/>
</dbReference>
<comment type="catalytic activity">
    <reaction evidence="6 8">
        <text>uridine(54) in tRNA = pseudouridine(54) in tRNA</text>
        <dbReference type="Rhea" id="RHEA:57876"/>
        <dbReference type="Rhea" id="RHEA-COMP:10193"/>
        <dbReference type="Rhea" id="RHEA-COMP:14141"/>
        <dbReference type="ChEBI" id="CHEBI:65314"/>
        <dbReference type="ChEBI" id="CHEBI:65315"/>
    </reaction>
</comment>
<dbReference type="InterPro" id="IPR020103">
    <property type="entry name" value="PsdUridine_synth_cat_dom_sf"/>
</dbReference>
<proteinExistence type="inferred from homology"/>
<dbReference type="InterPro" id="IPR055174">
    <property type="entry name" value="Pus10_THUMP_arc"/>
</dbReference>
<name>O73996_PYRHO</name>
<dbReference type="SUPFAM" id="SSF55120">
    <property type="entry name" value="Pseudouridine synthase"/>
    <property type="match status" value="1"/>
</dbReference>